<dbReference type="Pfam" id="PF00194">
    <property type="entry name" value="Carb_anhydrase"/>
    <property type="match status" value="1"/>
</dbReference>
<dbReference type="AlphaFoldDB" id="A0A0K8TBH9"/>
<organism evidence="3">
    <name type="scientific">Lygus hesperus</name>
    <name type="common">Western plant bug</name>
    <dbReference type="NCBI Taxonomy" id="30085"/>
    <lineage>
        <taxon>Eukaryota</taxon>
        <taxon>Metazoa</taxon>
        <taxon>Ecdysozoa</taxon>
        <taxon>Arthropoda</taxon>
        <taxon>Hexapoda</taxon>
        <taxon>Insecta</taxon>
        <taxon>Pterygota</taxon>
        <taxon>Neoptera</taxon>
        <taxon>Paraneoptera</taxon>
        <taxon>Hemiptera</taxon>
        <taxon>Heteroptera</taxon>
        <taxon>Panheteroptera</taxon>
        <taxon>Cimicomorpha</taxon>
        <taxon>Miridae</taxon>
        <taxon>Mirini</taxon>
        <taxon>Lygus</taxon>
    </lineage>
</organism>
<accession>A0A0K8TBH9</accession>
<dbReference type="PANTHER" id="PTHR18952:SF124">
    <property type="entry name" value="CARBONIC ANHYDRASE 7"/>
    <property type="match status" value="1"/>
</dbReference>
<evidence type="ECO:0000259" key="2">
    <source>
        <dbReference type="PROSITE" id="PS51144"/>
    </source>
</evidence>
<evidence type="ECO:0000313" key="3">
    <source>
        <dbReference type="EMBL" id="JAG62869.1"/>
    </source>
</evidence>
<name>A0A0K8TBH9_LYGHE</name>
<dbReference type="PROSITE" id="PS51144">
    <property type="entry name" value="ALPHA_CA_2"/>
    <property type="match status" value="1"/>
</dbReference>
<dbReference type="InterPro" id="IPR023561">
    <property type="entry name" value="Carbonic_anhydrase_a-class"/>
</dbReference>
<protein>
    <recommendedName>
        <fullName evidence="2">Alpha-carbonic anhydrase domain-containing protein</fullName>
    </recommendedName>
</protein>
<dbReference type="EMBL" id="GBRD01002952">
    <property type="protein sequence ID" value="JAG62869.1"/>
    <property type="molecule type" value="Transcribed_RNA"/>
</dbReference>
<reference evidence="3" key="1">
    <citation type="submission" date="2014-09" db="EMBL/GenBank/DDBJ databases">
        <authorList>
            <person name="Magalhaes I.L.F."/>
            <person name="Oliveira U."/>
            <person name="Santos F.R."/>
            <person name="Vidigal T.H.D.A."/>
            <person name="Brescovit A.D."/>
            <person name="Santos A.J."/>
        </authorList>
    </citation>
    <scope>NUCLEOTIDE SEQUENCE</scope>
</reference>
<evidence type="ECO:0000256" key="1">
    <source>
        <dbReference type="ARBA" id="ARBA00010718"/>
    </source>
</evidence>
<dbReference type="GO" id="GO:0004089">
    <property type="term" value="F:carbonate dehydratase activity"/>
    <property type="evidence" value="ECO:0007669"/>
    <property type="project" value="InterPro"/>
</dbReference>
<dbReference type="PANTHER" id="PTHR18952">
    <property type="entry name" value="CARBONIC ANHYDRASE"/>
    <property type="match status" value="1"/>
</dbReference>
<dbReference type="SMART" id="SM01057">
    <property type="entry name" value="Carb_anhydrase"/>
    <property type="match status" value="1"/>
</dbReference>
<feature type="domain" description="Alpha-carbonic anhydrase" evidence="2">
    <location>
        <begin position="1"/>
        <end position="211"/>
    </location>
</feature>
<proteinExistence type="inferred from homology"/>
<dbReference type="Gene3D" id="3.10.200.10">
    <property type="entry name" value="Alpha carbonic anhydrase"/>
    <property type="match status" value="1"/>
</dbReference>
<comment type="similarity">
    <text evidence="1">Belongs to the alpha-carbonic anhydrase family.</text>
</comment>
<dbReference type="GO" id="GO:0008270">
    <property type="term" value="F:zinc ion binding"/>
    <property type="evidence" value="ECO:0007669"/>
    <property type="project" value="InterPro"/>
</dbReference>
<dbReference type="InterPro" id="IPR001148">
    <property type="entry name" value="CA_dom"/>
</dbReference>
<sequence length="213" mass="24067">MKPLYFSGITQIPSTTNITHSGDTIKVLFKTAKPITVTGGVFKNHVYKFQQLHFHWGKNTHEGSEHTIESRRFPVECHLVFQKAKPKTKVNSIAVLGVYYEANEVGNKVLDPIVKSVTSIVQVGKYVAKPKGYSLRQYLPKDVETYFSYTGSLTTPPCTEGVTWIWFTETMKVSPHQDNALHRITDKSGHQVVANFRGTQPLNGRTVYLVNPW</sequence>
<dbReference type="GO" id="GO:0005737">
    <property type="term" value="C:cytoplasm"/>
    <property type="evidence" value="ECO:0007669"/>
    <property type="project" value="TreeGrafter"/>
</dbReference>
<dbReference type="InterPro" id="IPR036398">
    <property type="entry name" value="CA_dom_sf"/>
</dbReference>
<dbReference type="CDD" id="cd00326">
    <property type="entry name" value="alpha_CA"/>
    <property type="match status" value="1"/>
</dbReference>
<dbReference type="SUPFAM" id="SSF51069">
    <property type="entry name" value="Carbonic anhydrase"/>
    <property type="match status" value="1"/>
</dbReference>